<dbReference type="Gene3D" id="1.10.40.30">
    <property type="entry name" value="Fumarase/aspartase (C-terminal domain)"/>
    <property type="match status" value="1"/>
</dbReference>
<dbReference type="GO" id="GO:0019619">
    <property type="term" value="P:3,4-dihydroxybenzoate catabolic process"/>
    <property type="evidence" value="ECO:0007669"/>
    <property type="project" value="InterPro"/>
</dbReference>
<dbReference type="Gene3D" id="1.20.200.10">
    <property type="entry name" value="Fumarase/aspartase (Central domain)"/>
    <property type="match status" value="1"/>
</dbReference>
<dbReference type="PRINTS" id="PR00145">
    <property type="entry name" value="ARGSUCLYASE"/>
</dbReference>
<dbReference type="OrthoDB" id="406045at2759"/>
<dbReference type="InterPro" id="IPR012789">
    <property type="entry name" value="Protocat_PcaB-like"/>
</dbReference>
<gene>
    <name evidence="3" type="ORF">B0J15DRAFT_515507</name>
</gene>
<evidence type="ECO:0000313" key="4">
    <source>
        <dbReference type="Proteomes" id="UP000736672"/>
    </source>
</evidence>
<dbReference type="CDD" id="cd01597">
    <property type="entry name" value="pCLME"/>
    <property type="match status" value="1"/>
</dbReference>
<keyword evidence="4" id="KW-1185">Reference proteome</keyword>
<dbReference type="Proteomes" id="UP000736672">
    <property type="component" value="Unassembled WGS sequence"/>
</dbReference>
<dbReference type="EMBL" id="JAGTJS010000018">
    <property type="protein sequence ID" value="KAH7243866.1"/>
    <property type="molecule type" value="Genomic_DNA"/>
</dbReference>
<protein>
    <submittedName>
        <fullName evidence="3">L-Aspartase-like protein</fullName>
    </submittedName>
</protein>
<organism evidence="3 4">
    <name type="scientific">Fusarium solani</name>
    <name type="common">Filamentous fungus</name>
    <dbReference type="NCBI Taxonomy" id="169388"/>
    <lineage>
        <taxon>Eukaryota</taxon>
        <taxon>Fungi</taxon>
        <taxon>Dikarya</taxon>
        <taxon>Ascomycota</taxon>
        <taxon>Pezizomycotina</taxon>
        <taxon>Sordariomycetes</taxon>
        <taxon>Hypocreomycetidae</taxon>
        <taxon>Hypocreales</taxon>
        <taxon>Nectriaceae</taxon>
        <taxon>Fusarium</taxon>
        <taxon>Fusarium solani species complex</taxon>
    </lineage>
</organism>
<accession>A0A9P9K4G1</accession>
<evidence type="ECO:0000313" key="3">
    <source>
        <dbReference type="EMBL" id="KAH7243866.1"/>
    </source>
</evidence>
<dbReference type="SMART" id="SM00998">
    <property type="entry name" value="ADSL_C"/>
    <property type="match status" value="1"/>
</dbReference>
<name>A0A9P9K4G1_FUSSL</name>
<dbReference type="InterPro" id="IPR000362">
    <property type="entry name" value="Fumarate_lyase_fam"/>
</dbReference>
<dbReference type="PANTHER" id="PTHR43172">
    <property type="entry name" value="ADENYLOSUCCINATE LYASE"/>
    <property type="match status" value="1"/>
</dbReference>
<evidence type="ECO:0000256" key="1">
    <source>
        <dbReference type="ARBA" id="ARBA00034772"/>
    </source>
</evidence>
<dbReference type="GO" id="GO:0003824">
    <property type="term" value="F:catalytic activity"/>
    <property type="evidence" value="ECO:0007669"/>
    <property type="project" value="InterPro"/>
</dbReference>
<comment type="similarity">
    <text evidence="1">Belongs to the class-II fumarase/aspartase family.</text>
</comment>
<sequence length="426" mass="46675">MASTAIDSIIFRDIFSSEAMRRVFTDEHRVQCYLSIEAALAQAQANIGVIPKRAAHEIAAKCTLDNIDMPKLKSQTELIGYPVLPVVQQLVDVCADRLGEYCHWGATTQDITDTAIIIQIREALALVEQDLRAIVDSLADLARRYRDTPMAGRSNLQQAVPITFGFKVATWLSAIQRHQQRLAELRPRVLVGEFSGAAGTLASLGDVGLRVQEGLMAELGLGQPDIAWHTARDRIAEVGCFLGLVTGTLGKIATDVKLLMQTEVGEASEPYAKDRGSSSTMPQKRNPISCNYIHACTTVVRQLVATLLDAMVEDHERSTGPWETEWIAVPEIFLLSSGALQQARTLLAGLEVDSARMRSNLEITNGLICTEAVMMANVSGRPLLDLLMETEEISSVLSRAALEKLLDPTKYLGLSGEMVDRILRSY</sequence>
<dbReference type="Pfam" id="PF00206">
    <property type="entry name" value="Lyase_1"/>
    <property type="match status" value="1"/>
</dbReference>
<dbReference type="PRINTS" id="PR00149">
    <property type="entry name" value="FUMRATELYASE"/>
</dbReference>
<dbReference type="NCBIfam" id="TIGR02426">
    <property type="entry name" value="protocat_pcaB"/>
    <property type="match status" value="1"/>
</dbReference>
<dbReference type="AlphaFoldDB" id="A0A9P9K4G1"/>
<dbReference type="PANTHER" id="PTHR43172:SF2">
    <property type="entry name" value="ADENYLOSUCCINATE LYASE C-TERMINAL DOMAIN-CONTAINING PROTEIN"/>
    <property type="match status" value="1"/>
</dbReference>
<dbReference type="FunFam" id="1.20.200.10:FF:000014">
    <property type="entry name" value="3-carboxy-cis,cis-muconate cycloisomerase"/>
    <property type="match status" value="1"/>
</dbReference>
<proteinExistence type="inferred from homology"/>
<dbReference type="InterPro" id="IPR008948">
    <property type="entry name" value="L-Aspartase-like"/>
</dbReference>
<feature type="domain" description="Adenylosuccinate lyase C-terminal" evidence="2">
    <location>
        <begin position="365"/>
        <end position="423"/>
    </location>
</feature>
<dbReference type="InterPro" id="IPR022761">
    <property type="entry name" value="Fumarate_lyase_N"/>
</dbReference>
<comment type="caution">
    <text evidence="3">The sequence shown here is derived from an EMBL/GenBank/DDBJ whole genome shotgun (WGS) entry which is preliminary data.</text>
</comment>
<dbReference type="SUPFAM" id="SSF48557">
    <property type="entry name" value="L-aspartase-like"/>
    <property type="match status" value="1"/>
</dbReference>
<evidence type="ECO:0000259" key="2">
    <source>
        <dbReference type="SMART" id="SM00998"/>
    </source>
</evidence>
<dbReference type="InterPro" id="IPR019468">
    <property type="entry name" value="AdenyloSucc_lyase_C"/>
</dbReference>
<reference evidence="3" key="1">
    <citation type="journal article" date="2021" name="Nat. Commun.">
        <title>Genetic determinants of endophytism in the Arabidopsis root mycobiome.</title>
        <authorList>
            <person name="Mesny F."/>
            <person name="Miyauchi S."/>
            <person name="Thiergart T."/>
            <person name="Pickel B."/>
            <person name="Atanasova L."/>
            <person name="Karlsson M."/>
            <person name="Huettel B."/>
            <person name="Barry K.W."/>
            <person name="Haridas S."/>
            <person name="Chen C."/>
            <person name="Bauer D."/>
            <person name="Andreopoulos W."/>
            <person name="Pangilinan J."/>
            <person name="LaButti K."/>
            <person name="Riley R."/>
            <person name="Lipzen A."/>
            <person name="Clum A."/>
            <person name="Drula E."/>
            <person name="Henrissat B."/>
            <person name="Kohler A."/>
            <person name="Grigoriev I.V."/>
            <person name="Martin F.M."/>
            <person name="Hacquard S."/>
        </authorList>
    </citation>
    <scope>NUCLEOTIDE SEQUENCE</scope>
    <source>
        <strain evidence="3">FSSC 5 MPI-SDFR-AT-0091</strain>
    </source>
</reference>